<dbReference type="Proteomes" id="UP000070366">
    <property type="component" value="Unassembled WGS sequence"/>
</dbReference>
<accession>A0A136Q5N1</accession>
<organism evidence="1 2">
    <name type="scientific">Christensenella minuta</name>
    <dbReference type="NCBI Taxonomy" id="626937"/>
    <lineage>
        <taxon>Bacteria</taxon>
        <taxon>Bacillati</taxon>
        <taxon>Bacillota</taxon>
        <taxon>Clostridia</taxon>
        <taxon>Christensenellales</taxon>
        <taxon>Christensenellaceae</taxon>
        <taxon>Christensenella</taxon>
    </lineage>
</organism>
<gene>
    <name evidence="1" type="ORF">HMPREF3293_01359</name>
</gene>
<evidence type="ECO:0000313" key="2">
    <source>
        <dbReference type="Proteomes" id="UP000070366"/>
    </source>
</evidence>
<dbReference type="AlphaFoldDB" id="A0A136Q5N1"/>
<dbReference type="EMBL" id="LSZW01000055">
    <property type="protein sequence ID" value="KXK65866.1"/>
    <property type="molecule type" value="Genomic_DNA"/>
</dbReference>
<keyword evidence="2" id="KW-1185">Reference proteome</keyword>
<proteinExistence type="predicted"/>
<comment type="caution">
    <text evidence="1">The sequence shown here is derived from an EMBL/GenBank/DDBJ whole genome shotgun (WGS) entry which is preliminary data.</text>
</comment>
<protein>
    <submittedName>
        <fullName evidence="1">Uncharacterized protein</fullName>
    </submittedName>
</protein>
<dbReference type="STRING" id="626937.HMPREF3293_01359"/>
<evidence type="ECO:0000313" key="1">
    <source>
        <dbReference type="EMBL" id="KXK65866.1"/>
    </source>
</evidence>
<sequence>MEPKFCKSGNLFLYGEGTRPAFFLIIVKKKRKNQKNETGFETGGP</sequence>
<name>A0A136Q5N1_9FIRM</name>
<reference evidence="1 2" key="1">
    <citation type="submission" date="2016-02" db="EMBL/GenBank/DDBJ databases">
        <authorList>
            <person name="Wen L."/>
            <person name="He K."/>
            <person name="Yang H."/>
        </authorList>
    </citation>
    <scope>NUCLEOTIDE SEQUENCE [LARGE SCALE GENOMIC DNA]</scope>
    <source>
        <strain evidence="1 2">DSM 22607</strain>
    </source>
</reference>